<proteinExistence type="predicted"/>
<dbReference type="InterPro" id="IPR041916">
    <property type="entry name" value="Anti_sigma_zinc_sf"/>
</dbReference>
<feature type="domain" description="Anti-sigma K factor RskA C-terminal" evidence="13">
    <location>
        <begin position="116"/>
        <end position="245"/>
    </location>
</feature>
<protein>
    <recommendedName>
        <fullName evidence="10">Regulator of SigK</fullName>
    </recommendedName>
    <alternativeName>
        <fullName evidence="9">Sigma-K anti-sigma factor RskA</fullName>
    </alternativeName>
</protein>
<dbReference type="Pfam" id="PF10099">
    <property type="entry name" value="RskA_C"/>
    <property type="match status" value="1"/>
</dbReference>
<dbReference type="GO" id="GO:0006417">
    <property type="term" value="P:regulation of translation"/>
    <property type="evidence" value="ECO:0007669"/>
    <property type="project" value="TreeGrafter"/>
</dbReference>
<feature type="transmembrane region" description="Helical" evidence="12">
    <location>
        <begin position="112"/>
        <end position="131"/>
    </location>
</feature>
<dbReference type="Gene3D" id="1.10.10.1320">
    <property type="entry name" value="Anti-sigma factor, zinc-finger domain"/>
    <property type="match status" value="1"/>
</dbReference>
<evidence type="ECO:0000256" key="4">
    <source>
        <dbReference type="ARBA" id="ARBA00022692"/>
    </source>
</evidence>
<keyword evidence="3" id="KW-1003">Cell membrane</keyword>
<accession>A0A4R7FRK3</accession>
<comment type="subcellular location">
    <subcellularLocation>
        <location evidence="2">Cell membrane</location>
    </subcellularLocation>
    <subcellularLocation>
        <location evidence="1">Membrane</location>
        <topology evidence="1">Single-pass membrane protein</topology>
    </subcellularLocation>
</comment>
<keyword evidence="6" id="KW-0805">Transcription regulation</keyword>
<evidence type="ECO:0000256" key="2">
    <source>
        <dbReference type="ARBA" id="ARBA00004236"/>
    </source>
</evidence>
<organism evidence="14 15">
    <name type="scientific">Amnibacterium kyonggiense</name>
    <dbReference type="NCBI Taxonomy" id="595671"/>
    <lineage>
        <taxon>Bacteria</taxon>
        <taxon>Bacillati</taxon>
        <taxon>Actinomycetota</taxon>
        <taxon>Actinomycetes</taxon>
        <taxon>Micrococcales</taxon>
        <taxon>Microbacteriaceae</taxon>
        <taxon>Amnibacterium</taxon>
    </lineage>
</organism>
<evidence type="ECO:0000256" key="12">
    <source>
        <dbReference type="SAM" id="Phobius"/>
    </source>
</evidence>
<dbReference type="GO" id="GO:0005886">
    <property type="term" value="C:plasma membrane"/>
    <property type="evidence" value="ECO:0007669"/>
    <property type="project" value="UniProtKB-SubCell"/>
</dbReference>
<evidence type="ECO:0000256" key="9">
    <source>
        <dbReference type="ARBA" id="ARBA00029829"/>
    </source>
</evidence>
<dbReference type="OrthoDB" id="153510at2"/>
<evidence type="ECO:0000313" key="14">
    <source>
        <dbReference type="EMBL" id="TDS80376.1"/>
    </source>
</evidence>
<name>A0A4R7FRK3_9MICO</name>
<dbReference type="RefSeq" id="WP_133765103.1">
    <property type="nucleotide sequence ID" value="NZ_BAAARP010000001.1"/>
</dbReference>
<evidence type="ECO:0000256" key="6">
    <source>
        <dbReference type="ARBA" id="ARBA00023015"/>
    </source>
</evidence>
<dbReference type="GO" id="GO:0016989">
    <property type="term" value="F:sigma factor antagonist activity"/>
    <property type="evidence" value="ECO:0007669"/>
    <property type="project" value="TreeGrafter"/>
</dbReference>
<keyword evidence="4 12" id="KW-0812">Transmembrane</keyword>
<keyword evidence="15" id="KW-1185">Reference proteome</keyword>
<dbReference type="EMBL" id="SOAM01000001">
    <property type="protein sequence ID" value="TDS80376.1"/>
    <property type="molecule type" value="Genomic_DNA"/>
</dbReference>
<evidence type="ECO:0000256" key="7">
    <source>
        <dbReference type="ARBA" id="ARBA00023136"/>
    </source>
</evidence>
<gene>
    <name evidence="14" type="ORF">CLV52_0936</name>
</gene>
<evidence type="ECO:0000256" key="5">
    <source>
        <dbReference type="ARBA" id="ARBA00022989"/>
    </source>
</evidence>
<feature type="compositionally biased region" description="Polar residues" evidence="11">
    <location>
        <begin position="235"/>
        <end position="244"/>
    </location>
</feature>
<keyword evidence="8" id="KW-0804">Transcription</keyword>
<dbReference type="InterPro" id="IPR018764">
    <property type="entry name" value="RskA_C"/>
</dbReference>
<evidence type="ECO:0000256" key="11">
    <source>
        <dbReference type="SAM" id="MobiDB-lite"/>
    </source>
</evidence>
<dbReference type="PANTHER" id="PTHR37461">
    <property type="entry name" value="ANTI-SIGMA-K FACTOR RSKA"/>
    <property type="match status" value="1"/>
</dbReference>
<evidence type="ECO:0000259" key="13">
    <source>
        <dbReference type="Pfam" id="PF10099"/>
    </source>
</evidence>
<evidence type="ECO:0000256" key="8">
    <source>
        <dbReference type="ARBA" id="ARBA00023163"/>
    </source>
</evidence>
<feature type="region of interest" description="Disordered" evidence="11">
    <location>
        <begin position="231"/>
        <end position="252"/>
    </location>
</feature>
<evidence type="ECO:0000256" key="1">
    <source>
        <dbReference type="ARBA" id="ARBA00004167"/>
    </source>
</evidence>
<reference evidence="14 15" key="1">
    <citation type="submission" date="2019-03" db="EMBL/GenBank/DDBJ databases">
        <title>Genomic Encyclopedia of Archaeal and Bacterial Type Strains, Phase II (KMG-II): from individual species to whole genera.</title>
        <authorList>
            <person name="Goeker M."/>
        </authorList>
    </citation>
    <scope>NUCLEOTIDE SEQUENCE [LARGE SCALE GENOMIC DNA]</scope>
    <source>
        <strain evidence="14 15">DSM 24782</strain>
    </source>
</reference>
<dbReference type="PANTHER" id="PTHR37461:SF1">
    <property type="entry name" value="ANTI-SIGMA-K FACTOR RSKA"/>
    <property type="match status" value="1"/>
</dbReference>
<evidence type="ECO:0000256" key="3">
    <source>
        <dbReference type="ARBA" id="ARBA00022475"/>
    </source>
</evidence>
<comment type="caution">
    <text evidence="14">The sequence shown here is derived from an EMBL/GenBank/DDBJ whole genome shotgun (WGS) entry which is preliminary data.</text>
</comment>
<keyword evidence="7 12" id="KW-0472">Membrane</keyword>
<evidence type="ECO:0000256" key="10">
    <source>
        <dbReference type="ARBA" id="ARBA00030803"/>
    </source>
</evidence>
<evidence type="ECO:0000313" key="15">
    <source>
        <dbReference type="Proteomes" id="UP000295344"/>
    </source>
</evidence>
<dbReference type="InterPro" id="IPR051474">
    <property type="entry name" value="Anti-sigma-K/W_factor"/>
</dbReference>
<sequence length="252" mass="26204">MTNREDAHLLSGAYALDAVTAEEAAFVEAAMRESEDLHGEIVGLSDTAVALGLALTPVAPPAALRARLLDAIDTTPQLEAEEDVVAAPAPAAERVPAGDHVPARRRRRVRPMALLATFAAAVVLFGGGFFLQRSLLEPQGHYTALTQAADLHEVSAQVQGGGTAKISWSKSQHLTAVVINGVKTPSDRVLQLWSVKGSTITSAGLYEPQGGERYMLISGTPSSGESLAVSVEPNGGSTQPTTKPIVSVPLGA</sequence>
<dbReference type="AlphaFoldDB" id="A0A4R7FRK3"/>
<keyword evidence="5 12" id="KW-1133">Transmembrane helix</keyword>
<dbReference type="Proteomes" id="UP000295344">
    <property type="component" value="Unassembled WGS sequence"/>
</dbReference>